<accession>A0A367IJE1</accession>
<dbReference type="Proteomes" id="UP000253551">
    <property type="component" value="Unassembled WGS sequence"/>
</dbReference>
<organism evidence="2 3">
    <name type="scientific">Rhizopus stolonifer</name>
    <name type="common">Rhizopus nigricans</name>
    <dbReference type="NCBI Taxonomy" id="4846"/>
    <lineage>
        <taxon>Eukaryota</taxon>
        <taxon>Fungi</taxon>
        <taxon>Fungi incertae sedis</taxon>
        <taxon>Mucoromycota</taxon>
        <taxon>Mucoromycotina</taxon>
        <taxon>Mucoromycetes</taxon>
        <taxon>Mucorales</taxon>
        <taxon>Mucorineae</taxon>
        <taxon>Rhizopodaceae</taxon>
        <taxon>Rhizopus</taxon>
    </lineage>
</organism>
<name>A0A367IJE1_RHIST</name>
<dbReference type="InterPro" id="IPR055509">
    <property type="entry name" value="DUF7082"/>
</dbReference>
<evidence type="ECO:0000313" key="3">
    <source>
        <dbReference type="Proteomes" id="UP000253551"/>
    </source>
</evidence>
<dbReference type="OrthoDB" id="2202318at2759"/>
<comment type="caution">
    <text evidence="2">The sequence shown here is derived from an EMBL/GenBank/DDBJ whole genome shotgun (WGS) entry which is preliminary data.</text>
</comment>
<dbReference type="STRING" id="4846.A0A367IJE1"/>
<dbReference type="GO" id="GO:0005634">
    <property type="term" value="C:nucleus"/>
    <property type="evidence" value="ECO:0007669"/>
    <property type="project" value="TreeGrafter"/>
</dbReference>
<dbReference type="EMBL" id="PJQM01007737">
    <property type="protein sequence ID" value="RCH77785.1"/>
    <property type="molecule type" value="Genomic_DNA"/>
</dbReference>
<protein>
    <recommendedName>
        <fullName evidence="1">DUF7082 domain-containing protein</fullName>
    </recommendedName>
</protein>
<reference evidence="2 3" key="1">
    <citation type="journal article" date="2018" name="G3 (Bethesda)">
        <title>Phylogenetic and Phylogenomic Definition of Rhizopus Species.</title>
        <authorList>
            <person name="Gryganskyi A.P."/>
            <person name="Golan J."/>
            <person name="Dolatabadi S."/>
            <person name="Mondo S."/>
            <person name="Robb S."/>
            <person name="Idnurm A."/>
            <person name="Muszewska A."/>
            <person name="Steczkiewicz K."/>
            <person name="Masonjones S."/>
            <person name="Liao H.L."/>
            <person name="Gajdeczka M.T."/>
            <person name="Anike F."/>
            <person name="Vuek A."/>
            <person name="Anishchenko I.M."/>
            <person name="Voigt K."/>
            <person name="de Hoog G.S."/>
            <person name="Smith M.E."/>
            <person name="Heitman J."/>
            <person name="Vilgalys R."/>
            <person name="Stajich J.E."/>
        </authorList>
    </citation>
    <scope>NUCLEOTIDE SEQUENCE [LARGE SCALE GENOMIC DNA]</scope>
    <source>
        <strain evidence="2 3">LSU 92-RS-03</strain>
    </source>
</reference>
<dbReference type="AlphaFoldDB" id="A0A367IJE1"/>
<sequence length="303" mass="34263">MPQGNHKDMNSSDFIQAVPVENSPEIYSANTFSDEEKRTPEQYVTNKFNYFIPNDWKLMPLDSNLSPFKVSMGSFSKDFSSVITSIPMGLLPKAPVDSAPVNPIFQETPSDITTNDAIYAAIGKANVTFVPGCLHSAIDHWHTYEEKQSRRIMVFKAASTRANSRNPKRDILVDCIPYIGDSKETPPDCFLASCIKWRADYYVTSTDVVRILEGILSVKFQKNEKNRIRRNMECFGTLTLSQKPEVEKSIHEFYALVMGLHSPSPKSISKEIKVFSWAKLIHIVDKITKNFIPSQSSIKLAKK</sequence>
<dbReference type="PANTHER" id="PTHR39463:SF1">
    <property type="entry name" value="MEDUSA"/>
    <property type="match status" value="1"/>
</dbReference>
<proteinExistence type="predicted"/>
<keyword evidence="3" id="KW-1185">Reference proteome</keyword>
<dbReference type="Pfam" id="PF23305">
    <property type="entry name" value="DUF7082"/>
    <property type="match status" value="1"/>
</dbReference>
<evidence type="ECO:0000313" key="2">
    <source>
        <dbReference type="EMBL" id="RCH77785.1"/>
    </source>
</evidence>
<gene>
    <name evidence="2" type="ORF">CU098_004317</name>
</gene>
<dbReference type="PANTHER" id="PTHR39463">
    <property type="entry name" value="MEDUSA"/>
    <property type="match status" value="1"/>
</dbReference>
<evidence type="ECO:0000259" key="1">
    <source>
        <dbReference type="Pfam" id="PF23305"/>
    </source>
</evidence>
<feature type="domain" description="DUF7082" evidence="1">
    <location>
        <begin position="128"/>
        <end position="287"/>
    </location>
</feature>